<comment type="caution">
    <text evidence="2">The sequence shown here is derived from an EMBL/GenBank/DDBJ whole genome shotgun (WGS) entry which is preliminary data.</text>
</comment>
<name>A0A938YWA6_9ARCH</name>
<dbReference type="InterPro" id="IPR036597">
    <property type="entry name" value="Fido-like_dom_sf"/>
</dbReference>
<dbReference type="Proteomes" id="UP000809243">
    <property type="component" value="Unassembled WGS sequence"/>
</dbReference>
<dbReference type="SUPFAM" id="SSF140931">
    <property type="entry name" value="Fic-like"/>
    <property type="match status" value="1"/>
</dbReference>
<feature type="domain" description="Fido" evidence="1">
    <location>
        <begin position="150"/>
        <end position="284"/>
    </location>
</feature>
<evidence type="ECO:0000313" key="2">
    <source>
        <dbReference type="EMBL" id="MBN2067005.1"/>
    </source>
</evidence>
<dbReference type="PANTHER" id="PTHR13504">
    <property type="entry name" value="FIDO DOMAIN-CONTAINING PROTEIN DDB_G0283145"/>
    <property type="match status" value="1"/>
</dbReference>
<proteinExistence type="predicted"/>
<dbReference type="AlphaFoldDB" id="A0A938YWA6"/>
<dbReference type="InterPro" id="IPR003812">
    <property type="entry name" value="Fido"/>
</dbReference>
<dbReference type="Pfam" id="PF02661">
    <property type="entry name" value="Fic"/>
    <property type="match status" value="1"/>
</dbReference>
<evidence type="ECO:0000313" key="3">
    <source>
        <dbReference type="Proteomes" id="UP000809243"/>
    </source>
</evidence>
<protein>
    <submittedName>
        <fullName evidence="2">Fic family protein</fullName>
    </submittedName>
</protein>
<dbReference type="Gene3D" id="1.10.3290.10">
    <property type="entry name" value="Fido-like domain"/>
    <property type="match status" value="1"/>
</dbReference>
<accession>A0A938YWA6</accession>
<gene>
    <name evidence="2" type="ORF">JW744_00900</name>
</gene>
<sequence length="307" mass="36395">MSYIEKKKVSGKEYFYLSKNVRVSKGKWKKIRKYIGTDLANLAEAEKEIELIQPIKRLLTSKQIKLIELLKTNYLKKHKIDKTLWKTEKEQIISFIYNTNAIEGVPVSYEDTKDIIEGKKPKTKYAKRDIKEVQNMKECIDFLFDYKGEFNQNLLLKLHAIEMKEVHPEAGEIRTKQNIVGNYLPPRPEKVPAELGKFFAWFKQAENILHPFELAGLAHLKIARIHPFMDGNGRLSRLLMNHILFKNNYPLLNIYNSEKMLYYLVLKEVDAKKKERPFIKYLYQVYINQYRKYLIQKSELNEKNTPD</sequence>
<evidence type="ECO:0000259" key="1">
    <source>
        <dbReference type="PROSITE" id="PS51459"/>
    </source>
</evidence>
<dbReference type="InterPro" id="IPR040198">
    <property type="entry name" value="Fido_containing"/>
</dbReference>
<dbReference type="PROSITE" id="PS51459">
    <property type="entry name" value="FIDO"/>
    <property type="match status" value="1"/>
</dbReference>
<reference evidence="2" key="1">
    <citation type="submission" date="2021-01" db="EMBL/GenBank/DDBJ databases">
        <title>Active Sulfur Cycling in an Early Earth Analoge.</title>
        <authorList>
            <person name="Hahn C.R."/>
            <person name="Youssef N.H."/>
            <person name="Elshahed M."/>
        </authorList>
    </citation>
    <scope>NUCLEOTIDE SEQUENCE</scope>
    <source>
        <strain evidence="2">Zod_Metabat.1151</strain>
    </source>
</reference>
<dbReference type="EMBL" id="JAFGDB010000015">
    <property type="protein sequence ID" value="MBN2067005.1"/>
    <property type="molecule type" value="Genomic_DNA"/>
</dbReference>
<organism evidence="2 3">
    <name type="scientific">Candidatus Iainarchaeum sp</name>
    <dbReference type="NCBI Taxonomy" id="3101447"/>
    <lineage>
        <taxon>Archaea</taxon>
        <taxon>Candidatus Iainarchaeota</taxon>
        <taxon>Candidatus Iainarchaeia</taxon>
        <taxon>Candidatus Iainarchaeales</taxon>
        <taxon>Candidatus Iainarchaeaceae</taxon>
        <taxon>Candidatus Iainarchaeum</taxon>
    </lineage>
</organism>
<dbReference type="PANTHER" id="PTHR13504:SF38">
    <property type="entry name" value="FIDO DOMAIN-CONTAINING PROTEIN"/>
    <property type="match status" value="1"/>
</dbReference>